<evidence type="ECO:0000313" key="2">
    <source>
        <dbReference type="EMBL" id="CAG6604997.1"/>
    </source>
</evidence>
<protein>
    <submittedName>
        <fullName evidence="2">(northern house mosquito) hypothetical protein</fullName>
    </submittedName>
</protein>
<feature type="compositionally biased region" description="Low complexity" evidence="1">
    <location>
        <begin position="42"/>
        <end position="61"/>
    </location>
</feature>
<evidence type="ECO:0000256" key="1">
    <source>
        <dbReference type="SAM" id="MobiDB-lite"/>
    </source>
</evidence>
<feature type="region of interest" description="Disordered" evidence="1">
    <location>
        <begin position="37"/>
        <end position="114"/>
    </location>
</feature>
<dbReference type="EMBL" id="HBUE01354824">
    <property type="protein sequence ID" value="CAG6604997.1"/>
    <property type="molecule type" value="Transcribed_RNA"/>
</dbReference>
<dbReference type="AlphaFoldDB" id="A0A8D8LFM5"/>
<feature type="compositionally biased region" description="Low complexity" evidence="1">
    <location>
        <begin position="73"/>
        <end position="93"/>
    </location>
</feature>
<proteinExistence type="predicted"/>
<name>A0A8D8LFM5_CULPI</name>
<organism evidence="2">
    <name type="scientific">Culex pipiens</name>
    <name type="common">House mosquito</name>
    <dbReference type="NCBI Taxonomy" id="7175"/>
    <lineage>
        <taxon>Eukaryota</taxon>
        <taxon>Metazoa</taxon>
        <taxon>Ecdysozoa</taxon>
        <taxon>Arthropoda</taxon>
        <taxon>Hexapoda</taxon>
        <taxon>Insecta</taxon>
        <taxon>Pterygota</taxon>
        <taxon>Neoptera</taxon>
        <taxon>Endopterygota</taxon>
        <taxon>Diptera</taxon>
        <taxon>Nematocera</taxon>
        <taxon>Culicoidea</taxon>
        <taxon>Culicidae</taxon>
        <taxon>Culicinae</taxon>
        <taxon>Culicini</taxon>
        <taxon>Culex</taxon>
        <taxon>Culex</taxon>
    </lineage>
</organism>
<accession>A0A8D8LFM5</accession>
<dbReference type="EMBL" id="HBUE01247640">
    <property type="protein sequence ID" value="CAG6552662.1"/>
    <property type="molecule type" value="Transcribed_RNA"/>
</dbReference>
<reference evidence="2" key="1">
    <citation type="submission" date="2021-05" db="EMBL/GenBank/DDBJ databases">
        <authorList>
            <person name="Alioto T."/>
            <person name="Alioto T."/>
            <person name="Gomez Garrido J."/>
        </authorList>
    </citation>
    <scope>NUCLEOTIDE SEQUENCE</scope>
</reference>
<sequence length="114" mass="11626">MWWRVSIAVGYIPGRKSWPAEADTMASPAAAGCKCCPQGRKSSPAAADSTASTAVDTNTAALDRPETCSVHPGTGSSGTASCSRSSRMPVSSPAFSLSFVPQSSSGCGWTPRLA</sequence>